<comment type="caution">
    <text evidence="5">The sequence shown here is derived from an EMBL/GenBank/DDBJ whole genome shotgun (WGS) entry which is preliminary data.</text>
</comment>
<evidence type="ECO:0000256" key="3">
    <source>
        <dbReference type="ARBA" id="ARBA00023163"/>
    </source>
</evidence>
<organism evidence="5 6">
    <name type="scientific">Mediterraneibacter hominis</name>
    <dbReference type="NCBI Taxonomy" id="2763054"/>
    <lineage>
        <taxon>Bacteria</taxon>
        <taxon>Bacillati</taxon>
        <taxon>Bacillota</taxon>
        <taxon>Clostridia</taxon>
        <taxon>Lachnospirales</taxon>
        <taxon>Lachnospiraceae</taxon>
        <taxon>Mediterraneibacter</taxon>
    </lineage>
</organism>
<dbReference type="Gene3D" id="1.10.260.40">
    <property type="entry name" value="lambda repressor-like DNA-binding domains"/>
    <property type="match status" value="1"/>
</dbReference>
<dbReference type="GO" id="GO:0000976">
    <property type="term" value="F:transcription cis-regulatory region binding"/>
    <property type="evidence" value="ECO:0007669"/>
    <property type="project" value="TreeGrafter"/>
</dbReference>
<dbReference type="SUPFAM" id="SSF53822">
    <property type="entry name" value="Periplasmic binding protein-like I"/>
    <property type="match status" value="1"/>
</dbReference>
<dbReference type="SUPFAM" id="SSF47413">
    <property type="entry name" value="lambda repressor-like DNA-binding domains"/>
    <property type="match status" value="1"/>
</dbReference>
<dbReference type="GO" id="GO:0003700">
    <property type="term" value="F:DNA-binding transcription factor activity"/>
    <property type="evidence" value="ECO:0007669"/>
    <property type="project" value="TreeGrafter"/>
</dbReference>
<dbReference type="Pfam" id="PF13377">
    <property type="entry name" value="Peripla_BP_3"/>
    <property type="match status" value="1"/>
</dbReference>
<evidence type="ECO:0000256" key="2">
    <source>
        <dbReference type="ARBA" id="ARBA00023125"/>
    </source>
</evidence>
<dbReference type="SMART" id="SM00354">
    <property type="entry name" value="HTH_LACI"/>
    <property type="match status" value="1"/>
</dbReference>
<reference evidence="5" key="1">
    <citation type="submission" date="2020-08" db="EMBL/GenBank/DDBJ databases">
        <title>Genome public.</title>
        <authorList>
            <person name="Liu C."/>
            <person name="Sun Q."/>
        </authorList>
    </citation>
    <scope>NUCLEOTIDE SEQUENCE</scope>
    <source>
        <strain evidence="5">NSJ-55</strain>
    </source>
</reference>
<feature type="domain" description="HTH lacI-type" evidence="4">
    <location>
        <begin position="4"/>
        <end position="58"/>
    </location>
</feature>
<protein>
    <submittedName>
        <fullName evidence="5">LacI family DNA-binding transcriptional regulator</fullName>
    </submittedName>
</protein>
<evidence type="ECO:0000256" key="1">
    <source>
        <dbReference type="ARBA" id="ARBA00023015"/>
    </source>
</evidence>
<dbReference type="Pfam" id="PF00356">
    <property type="entry name" value="LacI"/>
    <property type="match status" value="1"/>
</dbReference>
<dbReference type="CDD" id="cd06267">
    <property type="entry name" value="PBP1_LacI_sugar_binding-like"/>
    <property type="match status" value="1"/>
</dbReference>
<keyword evidence="6" id="KW-1185">Reference proteome</keyword>
<gene>
    <name evidence="5" type="ORF">H8S37_16925</name>
</gene>
<evidence type="ECO:0000259" key="4">
    <source>
        <dbReference type="PROSITE" id="PS50932"/>
    </source>
</evidence>
<dbReference type="AlphaFoldDB" id="A0A923LM87"/>
<sequence>MSNVTIVDIANACGVSIKSVSRVLNNSPNVSDAMREKVMNAVKEQGYQVNMLARGLKGSRTNIIVVFAERHHEEHLSIWHNIMLKHLFSYAKKCAMKIVLSPSNSEKFEEDETDGFYLIANGIADGAILLENVLHDARIDYFEKHDIPYVVFGEPEDDNIPYVSLDNFSVGYTGGNYLTEKGFEKIAFFIGERKFLSTQHRMDGFEKAMFESKNRKYKIYTGIDTLEKAYKKAVEVIEKSDIEAFFVSGDERALGVYRGIYEKGLSIPKDVAVLGIDNITLGEYYYPPISTINQDFEIMAKCCIDYVIQRIEKTDGMQAKEYKFPCKIVERGSL</sequence>
<keyword evidence="3" id="KW-0804">Transcription</keyword>
<dbReference type="InterPro" id="IPR000843">
    <property type="entry name" value="HTH_LacI"/>
</dbReference>
<dbReference type="InterPro" id="IPR046335">
    <property type="entry name" value="LacI/GalR-like_sensor"/>
</dbReference>
<keyword evidence="1" id="KW-0805">Transcription regulation</keyword>
<dbReference type="PROSITE" id="PS50932">
    <property type="entry name" value="HTH_LACI_2"/>
    <property type="match status" value="1"/>
</dbReference>
<dbReference type="Gene3D" id="3.40.50.2300">
    <property type="match status" value="2"/>
</dbReference>
<dbReference type="PANTHER" id="PTHR30146:SF109">
    <property type="entry name" value="HTH-TYPE TRANSCRIPTIONAL REGULATOR GALS"/>
    <property type="match status" value="1"/>
</dbReference>
<dbReference type="Proteomes" id="UP000652477">
    <property type="component" value="Unassembled WGS sequence"/>
</dbReference>
<evidence type="ECO:0000313" key="6">
    <source>
        <dbReference type="Proteomes" id="UP000652477"/>
    </source>
</evidence>
<dbReference type="InterPro" id="IPR010982">
    <property type="entry name" value="Lambda_DNA-bd_dom_sf"/>
</dbReference>
<accession>A0A923LM87</accession>
<proteinExistence type="predicted"/>
<evidence type="ECO:0000313" key="5">
    <source>
        <dbReference type="EMBL" id="MBC5690597.1"/>
    </source>
</evidence>
<dbReference type="PANTHER" id="PTHR30146">
    <property type="entry name" value="LACI-RELATED TRANSCRIPTIONAL REPRESSOR"/>
    <property type="match status" value="1"/>
</dbReference>
<dbReference type="InterPro" id="IPR028082">
    <property type="entry name" value="Peripla_BP_I"/>
</dbReference>
<dbReference type="CDD" id="cd01392">
    <property type="entry name" value="HTH_LacI"/>
    <property type="match status" value="1"/>
</dbReference>
<name>A0A923LM87_9FIRM</name>
<dbReference type="RefSeq" id="WP_186877250.1">
    <property type="nucleotide sequence ID" value="NZ_JACOPF010000006.1"/>
</dbReference>
<dbReference type="EMBL" id="JACOPF010000006">
    <property type="protein sequence ID" value="MBC5690597.1"/>
    <property type="molecule type" value="Genomic_DNA"/>
</dbReference>
<keyword evidence="2 5" id="KW-0238">DNA-binding</keyword>